<dbReference type="Proteomes" id="UP000504636">
    <property type="component" value="Unplaced"/>
</dbReference>
<dbReference type="InterPro" id="IPR046539">
    <property type="entry name" value="DUF6604"/>
</dbReference>
<dbReference type="PANTHER" id="PTHR38795:SF1">
    <property type="entry name" value="DUF6604 DOMAIN-CONTAINING PROTEIN"/>
    <property type="match status" value="1"/>
</dbReference>
<dbReference type="PANTHER" id="PTHR38795">
    <property type="entry name" value="DUF6604 DOMAIN-CONTAINING PROTEIN"/>
    <property type="match status" value="1"/>
</dbReference>
<sequence length="731" mass="83204">MASSPSFAPDNLYRSYKKSTSSVVKWLISCSGASPEVSSMSLKDMKAAAQKVRASKTEIPSAIYWAFRDAISNRTLLTELHKSDGSESDDASNASHEHFTKLLKEIFDILFPKVKRSTAVSDRNIFGEKNTVANLYEVLDLEDLIDEEEEQHLYGEKPVKLLIEEDLRRQGFIGEEEDGAAITEDFLERHLRCKFYYDYQSELQEIFDKANEVWERADSSPWDLLIKAWLTNVAFASVQELSTMTSTFPERFGIPNHEEFLHRRSELISTMEENVGTLIKYDGTTTDRGSDFFGCAEAFNALQKFQTRKRRVPQSPNSQSIKVENPKDLVPIGTLPFKHIPNDERNTRCMLSMLETMASYEGGTGNPVQAPFHKYVANPAIGGTNVVLGMQLWISTFSTYLATTQGSPAVDCRIMVLRFAKSIQNAVRPLISHFSTQHLKSLRDLSHSLNVYLSDRRFDLYYRSPWVAGTHMSELLADVYGDSMPLIKHYGIITAVLHLYNVLIRLDMINPTDLQLLELLCGSLDEICFRGKRPESSFSENLVAAVGRSASDSKKPSRRQLPVHLPCASEHNRHFDMKKKHSTFYYLRRMSYRTNSSIVCQIYDEGESTKAVPLALEKLRGIAEAEFYFGQFPLVRTNWFAVYLLCVKILDRYMQLWQECHEDGDPACYGDCCTGVLGVGMTMELVDDWKNGVHKARSQGPLKELWELRLGRQALLECAKDLKPEDFQWSI</sequence>
<dbReference type="Pfam" id="PF20253">
    <property type="entry name" value="DUF6604"/>
    <property type="match status" value="1"/>
</dbReference>
<evidence type="ECO:0000313" key="3">
    <source>
        <dbReference type="Proteomes" id="UP000504636"/>
    </source>
</evidence>
<reference evidence="2 4" key="1">
    <citation type="journal article" date="2020" name="Stud. Mycol.">
        <title>101 Dothideomycetes genomes: a test case for predicting lifestyles and emergence of pathogens.</title>
        <authorList>
            <person name="Haridas S."/>
            <person name="Albert R."/>
            <person name="Binder M."/>
            <person name="Bloem J."/>
            <person name="Labutti K."/>
            <person name="Salamov A."/>
            <person name="Andreopoulos B."/>
            <person name="Baker S."/>
            <person name="Barry K."/>
            <person name="Bills G."/>
            <person name="Bluhm B."/>
            <person name="Cannon C."/>
            <person name="Castanera R."/>
            <person name="Culley D."/>
            <person name="Daum C."/>
            <person name="Ezra D."/>
            <person name="Gonzalez J."/>
            <person name="Henrissat B."/>
            <person name="Kuo A."/>
            <person name="Liang C."/>
            <person name="Lipzen A."/>
            <person name="Lutzoni F."/>
            <person name="Magnuson J."/>
            <person name="Mondo S."/>
            <person name="Nolan M."/>
            <person name="Ohm R."/>
            <person name="Pangilinan J."/>
            <person name="Park H.-J."/>
            <person name="Ramirez L."/>
            <person name="Alfaro M."/>
            <person name="Sun H."/>
            <person name="Tritt A."/>
            <person name="Yoshinaga Y."/>
            <person name="Zwiers L.-H."/>
            <person name="Turgeon B."/>
            <person name="Goodwin S."/>
            <person name="Spatafora J."/>
            <person name="Crous P."/>
            <person name="Grigoriev I."/>
        </authorList>
    </citation>
    <scope>NUCLEOTIDE SEQUENCE</scope>
    <source>
        <strain evidence="2 4">CBS 304.34</strain>
    </source>
</reference>
<dbReference type="GeneID" id="54465824"/>
<dbReference type="AlphaFoldDB" id="A0A6A6Z6Y1"/>
<name>A0A6A6Z6Y1_9PEZI</name>
<keyword evidence="3" id="KW-1185">Reference proteome</keyword>
<protein>
    <recommendedName>
        <fullName evidence="1">DUF6604 domain-containing protein</fullName>
    </recommendedName>
</protein>
<dbReference type="EMBL" id="MU003693">
    <property type="protein sequence ID" value="KAF2816423.1"/>
    <property type="molecule type" value="Genomic_DNA"/>
</dbReference>
<evidence type="ECO:0000313" key="4">
    <source>
        <dbReference type="RefSeq" id="XP_033583387.1"/>
    </source>
</evidence>
<reference evidence="4" key="2">
    <citation type="submission" date="2020-04" db="EMBL/GenBank/DDBJ databases">
        <authorList>
            <consortium name="NCBI Genome Project"/>
        </authorList>
    </citation>
    <scope>NUCLEOTIDE SEQUENCE</scope>
    <source>
        <strain evidence="4">CBS 304.34</strain>
    </source>
</reference>
<evidence type="ECO:0000313" key="2">
    <source>
        <dbReference type="EMBL" id="KAF2816423.1"/>
    </source>
</evidence>
<dbReference type="OrthoDB" id="3799565at2759"/>
<gene>
    <name evidence="2 4" type="ORF">BDZ99DRAFT_515012</name>
</gene>
<accession>A0A6A6Z6Y1</accession>
<organism evidence="2">
    <name type="scientific">Mytilinidion resinicola</name>
    <dbReference type="NCBI Taxonomy" id="574789"/>
    <lineage>
        <taxon>Eukaryota</taxon>
        <taxon>Fungi</taxon>
        <taxon>Dikarya</taxon>
        <taxon>Ascomycota</taxon>
        <taxon>Pezizomycotina</taxon>
        <taxon>Dothideomycetes</taxon>
        <taxon>Pleosporomycetidae</taxon>
        <taxon>Mytilinidiales</taxon>
        <taxon>Mytilinidiaceae</taxon>
        <taxon>Mytilinidion</taxon>
    </lineage>
</organism>
<evidence type="ECO:0000259" key="1">
    <source>
        <dbReference type="Pfam" id="PF20253"/>
    </source>
</evidence>
<proteinExistence type="predicted"/>
<feature type="domain" description="DUF6604" evidence="1">
    <location>
        <begin position="15"/>
        <end position="242"/>
    </location>
</feature>
<dbReference type="RefSeq" id="XP_033583387.1">
    <property type="nucleotide sequence ID" value="XM_033724931.1"/>
</dbReference>
<reference evidence="4" key="3">
    <citation type="submission" date="2025-04" db="UniProtKB">
        <authorList>
            <consortium name="RefSeq"/>
        </authorList>
    </citation>
    <scope>IDENTIFICATION</scope>
    <source>
        <strain evidence="4">CBS 304.34</strain>
    </source>
</reference>